<evidence type="ECO:0000256" key="7">
    <source>
        <dbReference type="RuleBase" id="RU363032"/>
    </source>
</evidence>
<keyword evidence="3" id="KW-1003">Cell membrane</keyword>
<reference evidence="9 10" key="1">
    <citation type="submission" date="2019-01" db="EMBL/GenBank/DDBJ databases">
        <title>Ktedonosporobacter rubrisoli SCAWS-G2.</title>
        <authorList>
            <person name="Huang Y."/>
            <person name="Yan B."/>
        </authorList>
    </citation>
    <scope>NUCLEOTIDE SEQUENCE [LARGE SCALE GENOMIC DNA]</scope>
    <source>
        <strain evidence="9 10">SCAWS-G2</strain>
    </source>
</reference>
<dbReference type="RefSeq" id="WP_129894390.1">
    <property type="nucleotide sequence ID" value="NZ_CP035758.1"/>
</dbReference>
<dbReference type="AlphaFoldDB" id="A0A4P6K4R1"/>
<dbReference type="InterPro" id="IPR035906">
    <property type="entry name" value="MetI-like_sf"/>
</dbReference>
<evidence type="ECO:0000256" key="5">
    <source>
        <dbReference type="ARBA" id="ARBA00022989"/>
    </source>
</evidence>
<evidence type="ECO:0000313" key="9">
    <source>
        <dbReference type="EMBL" id="QBD83327.1"/>
    </source>
</evidence>
<dbReference type="InterPro" id="IPR051393">
    <property type="entry name" value="ABC_transporter_permease"/>
</dbReference>
<feature type="transmembrane region" description="Helical" evidence="7">
    <location>
        <begin position="12"/>
        <end position="37"/>
    </location>
</feature>
<keyword evidence="4 7" id="KW-0812">Transmembrane</keyword>
<sequence>MRRRAITEALWGGFFILPQMIGLIAFAIIPLVTVFALSVVNWDGLGAIRFVGLKNFTDQLADPNFRIAFANTLYYTVITVPGGIILALLVALGLNKVRGKDIYRVIYFMPVVTSSVATGVIWLWLLNSDAGFINVMLRSWFHVQGPNWLIDEHWVIPSIALVSIWSSMGSNMVIFLAGLQNIPAVYSEAARIDGANRFQLFWKVTLPLLSPTLFFITVLSIISSFQVFDQTFVMTQGGPDKASYTIVYHIYNLSFRQFTFGPASAAAVILFAVLLVLTLIQFNLQKRWVHYEL</sequence>
<accession>A0A4P6K4R1</accession>
<evidence type="ECO:0000256" key="3">
    <source>
        <dbReference type="ARBA" id="ARBA00022475"/>
    </source>
</evidence>
<dbReference type="CDD" id="cd06261">
    <property type="entry name" value="TM_PBP2"/>
    <property type="match status" value="1"/>
</dbReference>
<comment type="subcellular location">
    <subcellularLocation>
        <location evidence="1 7">Cell membrane</location>
        <topology evidence="1 7">Multi-pass membrane protein</topology>
    </subcellularLocation>
</comment>
<dbReference type="GO" id="GO:0055085">
    <property type="term" value="P:transmembrane transport"/>
    <property type="evidence" value="ECO:0007669"/>
    <property type="project" value="InterPro"/>
</dbReference>
<name>A0A4P6K4R1_KTERU</name>
<keyword evidence="5 7" id="KW-1133">Transmembrane helix</keyword>
<keyword evidence="6 7" id="KW-0472">Membrane</keyword>
<gene>
    <name evidence="9" type="ORF">EPA93_00285</name>
</gene>
<dbReference type="OrthoDB" id="9788108at2"/>
<feature type="transmembrane region" description="Helical" evidence="7">
    <location>
        <begin position="73"/>
        <end position="94"/>
    </location>
</feature>
<feature type="transmembrane region" description="Helical" evidence="7">
    <location>
        <begin position="154"/>
        <end position="179"/>
    </location>
</feature>
<dbReference type="Gene3D" id="1.10.3720.10">
    <property type="entry name" value="MetI-like"/>
    <property type="match status" value="1"/>
</dbReference>
<keyword evidence="10" id="KW-1185">Reference proteome</keyword>
<feature type="transmembrane region" description="Helical" evidence="7">
    <location>
        <begin position="200"/>
        <end position="222"/>
    </location>
</feature>
<feature type="domain" description="ABC transmembrane type-1" evidence="8">
    <location>
        <begin position="69"/>
        <end position="281"/>
    </location>
</feature>
<comment type="similarity">
    <text evidence="7">Belongs to the binding-protein-dependent transport system permease family.</text>
</comment>
<dbReference type="GO" id="GO:0005886">
    <property type="term" value="C:plasma membrane"/>
    <property type="evidence" value="ECO:0007669"/>
    <property type="project" value="UniProtKB-SubCell"/>
</dbReference>
<dbReference type="PROSITE" id="PS50928">
    <property type="entry name" value="ABC_TM1"/>
    <property type="match status" value="1"/>
</dbReference>
<feature type="transmembrane region" description="Helical" evidence="7">
    <location>
        <begin position="106"/>
        <end position="126"/>
    </location>
</feature>
<dbReference type="PANTHER" id="PTHR30193">
    <property type="entry name" value="ABC TRANSPORTER PERMEASE PROTEIN"/>
    <property type="match status" value="1"/>
</dbReference>
<dbReference type="InterPro" id="IPR000515">
    <property type="entry name" value="MetI-like"/>
</dbReference>
<dbReference type="EMBL" id="CP035758">
    <property type="protein sequence ID" value="QBD83327.1"/>
    <property type="molecule type" value="Genomic_DNA"/>
</dbReference>
<evidence type="ECO:0000256" key="1">
    <source>
        <dbReference type="ARBA" id="ARBA00004651"/>
    </source>
</evidence>
<organism evidence="9 10">
    <name type="scientific">Ktedonosporobacter rubrisoli</name>
    <dbReference type="NCBI Taxonomy" id="2509675"/>
    <lineage>
        <taxon>Bacteria</taxon>
        <taxon>Bacillati</taxon>
        <taxon>Chloroflexota</taxon>
        <taxon>Ktedonobacteria</taxon>
        <taxon>Ktedonobacterales</taxon>
        <taxon>Ktedonosporobacteraceae</taxon>
        <taxon>Ktedonosporobacter</taxon>
    </lineage>
</organism>
<dbReference type="PANTHER" id="PTHR30193:SF37">
    <property type="entry name" value="INNER MEMBRANE ABC TRANSPORTER PERMEASE PROTEIN YCJO"/>
    <property type="match status" value="1"/>
</dbReference>
<dbReference type="SUPFAM" id="SSF161098">
    <property type="entry name" value="MetI-like"/>
    <property type="match status" value="1"/>
</dbReference>
<dbReference type="Pfam" id="PF00528">
    <property type="entry name" value="BPD_transp_1"/>
    <property type="match status" value="1"/>
</dbReference>
<evidence type="ECO:0000259" key="8">
    <source>
        <dbReference type="PROSITE" id="PS50928"/>
    </source>
</evidence>
<keyword evidence="2 7" id="KW-0813">Transport</keyword>
<dbReference type="Proteomes" id="UP000290365">
    <property type="component" value="Chromosome"/>
</dbReference>
<evidence type="ECO:0000256" key="4">
    <source>
        <dbReference type="ARBA" id="ARBA00022692"/>
    </source>
</evidence>
<proteinExistence type="inferred from homology"/>
<protein>
    <submittedName>
        <fullName evidence="9">Sugar ABC transporter permease</fullName>
    </submittedName>
</protein>
<evidence type="ECO:0000256" key="2">
    <source>
        <dbReference type="ARBA" id="ARBA00022448"/>
    </source>
</evidence>
<evidence type="ECO:0000313" key="10">
    <source>
        <dbReference type="Proteomes" id="UP000290365"/>
    </source>
</evidence>
<feature type="transmembrane region" description="Helical" evidence="7">
    <location>
        <begin position="263"/>
        <end position="284"/>
    </location>
</feature>
<dbReference type="KEGG" id="kbs:EPA93_00285"/>
<evidence type="ECO:0000256" key="6">
    <source>
        <dbReference type="ARBA" id="ARBA00023136"/>
    </source>
</evidence>